<proteinExistence type="predicted"/>
<organism evidence="1 2">
    <name type="scientific">Violaceomyces palustris</name>
    <dbReference type="NCBI Taxonomy" id="1673888"/>
    <lineage>
        <taxon>Eukaryota</taxon>
        <taxon>Fungi</taxon>
        <taxon>Dikarya</taxon>
        <taxon>Basidiomycota</taxon>
        <taxon>Ustilaginomycotina</taxon>
        <taxon>Ustilaginomycetes</taxon>
        <taxon>Violaceomycetales</taxon>
        <taxon>Violaceomycetaceae</taxon>
        <taxon>Violaceomyces</taxon>
    </lineage>
</organism>
<name>A0ACD0P366_9BASI</name>
<protein>
    <submittedName>
        <fullName evidence="1">Uncharacterized protein</fullName>
    </submittedName>
</protein>
<evidence type="ECO:0000313" key="2">
    <source>
        <dbReference type="Proteomes" id="UP000245626"/>
    </source>
</evidence>
<reference evidence="1 2" key="1">
    <citation type="journal article" date="2018" name="Mol. Biol. Evol.">
        <title>Broad Genomic Sampling Reveals a Smut Pathogenic Ancestry of the Fungal Clade Ustilaginomycotina.</title>
        <authorList>
            <person name="Kijpornyongpan T."/>
            <person name="Mondo S.J."/>
            <person name="Barry K."/>
            <person name="Sandor L."/>
            <person name="Lee J."/>
            <person name="Lipzen A."/>
            <person name="Pangilinan J."/>
            <person name="LaButti K."/>
            <person name="Hainaut M."/>
            <person name="Henrissat B."/>
            <person name="Grigoriev I.V."/>
            <person name="Spatafora J.W."/>
            <person name="Aime M.C."/>
        </authorList>
    </citation>
    <scope>NUCLEOTIDE SEQUENCE [LARGE SCALE GENOMIC DNA]</scope>
    <source>
        <strain evidence="1 2">SA 807</strain>
    </source>
</reference>
<evidence type="ECO:0000313" key="1">
    <source>
        <dbReference type="EMBL" id="PWN52455.1"/>
    </source>
</evidence>
<accession>A0ACD0P366</accession>
<dbReference type="EMBL" id="KZ819776">
    <property type="protein sequence ID" value="PWN52455.1"/>
    <property type="molecule type" value="Genomic_DNA"/>
</dbReference>
<gene>
    <name evidence="1" type="ORF">IE53DRAFT_385101</name>
</gene>
<keyword evidence="2" id="KW-1185">Reference proteome</keyword>
<dbReference type="Proteomes" id="UP000245626">
    <property type="component" value="Unassembled WGS sequence"/>
</dbReference>
<sequence>MPPKRSTSGNALGLSGSKARSTLSNSFKKSASPSIVKPIKPTATKNLQHSSSGSSSKSEDASNERKHTREKILEAEGRPELDVGDPRLDALWGDTMMVMGMPSCKPIHSEGKDRIQHMLRVFDLDPTYGPCIGMTRLERWERAHELGENPPREIYEILTTKQGILDHEECVFKEHGL</sequence>